<protein>
    <recommendedName>
        <fullName evidence="3">NADH-ubiquinone oxidoreductase chain 4L</fullName>
    </recommendedName>
    <alternativeName>
        <fullName evidence="9">NADH dehydrogenase subunit 4L</fullName>
    </alternativeName>
</protein>
<evidence type="ECO:0000256" key="2">
    <source>
        <dbReference type="ARBA" id="ARBA00010519"/>
    </source>
</evidence>
<dbReference type="EMBL" id="MW794261">
    <property type="protein sequence ID" value="QVX31192.1"/>
    <property type="molecule type" value="Genomic_DNA"/>
</dbReference>
<evidence type="ECO:0000313" key="11">
    <source>
        <dbReference type="EMBL" id="QVX31192.1"/>
    </source>
</evidence>
<keyword evidence="11" id="KW-0496">Mitochondrion</keyword>
<dbReference type="Pfam" id="PF00420">
    <property type="entry name" value="Oxidored_q2"/>
    <property type="match status" value="1"/>
</dbReference>
<proteinExistence type="inferred from homology"/>
<accession>A0A8E7IV36</accession>
<dbReference type="InterPro" id="IPR039428">
    <property type="entry name" value="NUOK/Mnh_C1-like"/>
</dbReference>
<evidence type="ECO:0000256" key="7">
    <source>
        <dbReference type="ARBA" id="ARBA00023027"/>
    </source>
</evidence>
<keyword evidence="7" id="KW-0520">NAD</keyword>
<evidence type="ECO:0000256" key="8">
    <source>
        <dbReference type="ARBA" id="ARBA00023136"/>
    </source>
</evidence>
<comment type="subcellular location">
    <subcellularLocation>
        <location evidence="1">Membrane</location>
        <topology evidence="1">Multi-pass membrane protein</topology>
    </subcellularLocation>
</comment>
<gene>
    <name evidence="11" type="primary">ND4L</name>
</gene>
<reference evidence="11" key="1">
    <citation type="journal article" date="2021" name="Sci. Rep.">
        <title>Morphological convergence and adaptation in cave and pelagic scale worms (Polynoidae, Annelida).</title>
        <authorList>
            <person name="Gonzalez B.C."/>
            <person name="Martinez A."/>
            <person name="Worsaae K."/>
            <person name="Osborn K.J."/>
        </authorList>
    </citation>
    <scope>NUCLEOTIDE SEQUENCE</scope>
</reference>
<keyword evidence="4 10" id="KW-0812">Transmembrane</keyword>
<feature type="transmembrane region" description="Helical" evidence="10">
    <location>
        <begin position="29"/>
        <end position="49"/>
    </location>
</feature>
<evidence type="ECO:0000256" key="10">
    <source>
        <dbReference type="SAM" id="Phobius"/>
    </source>
</evidence>
<evidence type="ECO:0000256" key="4">
    <source>
        <dbReference type="ARBA" id="ARBA00022692"/>
    </source>
</evidence>
<evidence type="ECO:0000256" key="5">
    <source>
        <dbReference type="ARBA" id="ARBA00022967"/>
    </source>
</evidence>
<name>A0A8E7IV36_9ANNE</name>
<feature type="transmembrane region" description="Helical" evidence="10">
    <location>
        <begin position="61"/>
        <end position="81"/>
    </location>
</feature>
<geneLocation type="mitochondrion" evidence="11"/>
<organism evidence="11">
    <name type="scientific">Pelagomacellicephala iliffei</name>
    <dbReference type="NCBI Taxonomy" id="1960706"/>
    <lineage>
        <taxon>Eukaryota</taxon>
        <taxon>Metazoa</taxon>
        <taxon>Spiralia</taxon>
        <taxon>Lophotrochozoa</taxon>
        <taxon>Annelida</taxon>
        <taxon>Polychaeta</taxon>
        <taxon>Errantia</taxon>
        <taxon>Phyllodocida</taxon>
        <taxon>Polynoidae</taxon>
        <taxon>Pelagomacellicephala</taxon>
    </lineage>
</organism>
<keyword evidence="5" id="KW-1278">Translocase</keyword>
<sequence>MPLTPFPSSLIPLCIITSLTTMVLQRTHLLMTLLALETMILNLLALIMFNLNTSSSNNLLSIMVLLTFGACEAALGLACLVNMTRNFGNEQIASPSLYMC</sequence>
<comment type="similarity">
    <text evidence="2">Belongs to the complex I subunit 4L family.</text>
</comment>
<keyword evidence="8 10" id="KW-0472">Membrane</keyword>
<evidence type="ECO:0000256" key="1">
    <source>
        <dbReference type="ARBA" id="ARBA00004141"/>
    </source>
</evidence>
<evidence type="ECO:0000256" key="3">
    <source>
        <dbReference type="ARBA" id="ARBA00016612"/>
    </source>
</evidence>
<evidence type="ECO:0000256" key="9">
    <source>
        <dbReference type="ARBA" id="ARBA00031586"/>
    </source>
</evidence>
<keyword evidence="6 10" id="KW-1133">Transmembrane helix</keyword>
<dbReference type="GO" id="GO:0016020">
    <property type="term" value="C:membrane"/>
    <property type="evidence" value="ECO:0007669"/>
    <property type="project" value="UniProtKB-SubCell"/>
</dbReference>
<dbReference type="AlphaFoldDB" id="A0A8E7IV36"/>
<evidence type="ECO:0000256" key="6">
    <source>
        <dbReference type="ARBA" id="ARBA00022989"/>
    </source>
</evidence>